<evidence type="ECO:0000313" key="8">
    <source>
        <dbReference type="EMBL" id="ETW98359.1"/>
    </source>
</evidence>
<comment type="caution">
    <text evidence="8">The sequence shown here is derived from an EMBL/GenBank/DDBJ whole genome shotgun (WGS) entry which is preliminary data.</text>
</comment>
<comment type="similarity">
    <text evidence="1">Belongs to the bacterial ring-hydroxylating dioxygenase alpha subunit family.</text>
</comment>
<dbReference type="Proteomes" id="UP000019141">
    <property type="component" value="Unassembled WGS sequence"/>
</dbReference>
<evidence type="ECO:0000256" key="3">
    <source>
        <dbReference type="ARBA" id="ARBA00022723"/>
    </source>
</evidence>
<proteinExistence type="inferred from homology"/>
<keyword evidence="5" id="KW-0408">Iron</keyword>
<dbReference type="PRINTS" id="PR00090">
    <property type="entry name" value="RNGDIOXGNASE"/>
</dbReference>
<evidence type="ECO:0000256" key="2">
    <source>
        <dbReference type="ARBA" id="ARBA00022714"/>
    </source>
</evidence>
<dbReference type="HOGENOM" id="CLU_026244_4_0_7"/>
<evidence type="ECO:0000256" key="6">
    <source>
        <dbReference type="ARBA" id="ARBA00023014"/>
    </source>
</evidence>
<name>W4LKD0_ENTF1</name>
<gene>
    <name evidence="8" type="ORF">ETSY1_19020</name>
</gene>
<sequence length="438" mass="49350">MASNGKLDLDYLVQPDRVHRSCYTDADIFARELEALFEHTWIYVGHESQVKQAGDYATTQIGRQPVIMVRDADGAVRVLYNRCPHRGSMLCNELMGNAGQTFTCSYHAWQFNLDGSVYAIPAKQGYDNTRFCMEDPDASMKPAAQVESYRGFVFAKLSEGGPDLVTFLGGARMAFDDMCDRAPEGEVDIVPTCFRVIQKSNWKIFLENQLDALHPSVTHGAVGKVATDVEEAIRQETGQEPPLKYHYLSAFTTPIFKWEGLETVGHPHGHCVLQGYMGLRPQDSDTLAYEDVMRQHYGAERTEEILGVNVHHVLVYPCLSVQSSLQQLRAVRPLAPDRTLTEIWHFRLKGAPEAIYRRSLDYYNLVNSPSTMVNADDLYNFWRCHEGLRSDGGDWVSFHRNAGMDHDKDGVMHSATGLSELPMRHMFGAWKQYLGGAA</sequence>
<dbReference type="Pfam" id="PF00355">
    <property type="entry name" value="Rieske"/>
    <property type="match status" value="1"/>
</dbReference>
<dbReference type="Pfam" id="PF00848">
    <property type="entry name" value="Ring_hydroxyl_A"/>
    <property type="match status" value="1"/>
</dbReference>
<dbReference type="PANTHER" id="PTHR43756:SF1">
    <property type="entry name" value="3-PHENYLPROPIONATE_CINNAMIC ACID DIOXYGENASE SUBUNIT ALPHA"/>
    <property type="match status" value="1"/>
</dbReference>
<evidence type="ECO:0000256" key="4">
    <source>
        <dbReference type="ARBA" id="ARBA00023002"/>
    </source>
</evidence>
<dbReference type="Gene3D" id="2.102.10.10">
    <property type="entry name" value="Rieske [2Fe-2S] iron-sulphur domain"/>
    <property type="match status" value="1"/>
</dbReference>
<dbReference type="InterPro" id="IPR036922">
    <property type="entry name" value="Rieske_2Fe-2S_sf"/>
</dbReference>
<keyword evidence="9" id="KW-1185">Reference proteome</keyword>
<evidence type="ECO:0000259" key="7">
    <source>
        <dbReference type="PROSITE" id="PS51296"/>
    </source>
</evidence>
<keyword evidence="4" id="KW-0560">Oxidoreductase</keyword>
<dbReference type="InterPro" id="IPR017941">
    <property type="entry name" value="Rieske_2Fe-2S"/>
</dbReference>
<keyword evidence="3" id="KW-0479">Metal-binding</keyword>
<dbReference type="SUPFAM" id="SSF55961">
    <property type="entry name" value="Bet v1-like"/>
    <property type="match status" value="1"/>
</dbReference>
<evidence type="ECO:0000256" key="1">
    <source>
        <dbReference type="ARBA" id="ARBA00008751"/>
    </source>
</evidence>
<reference evidence="8 9" key="1">
    <citation type="journal article" date="2014" name="Nature">
        <title>An environmental bacterial taxon with a large and distinct metabolic repertoire.</title>
        <authorList>
            <person name="Wilson M.C."/>
            <person name="Mori T."/>
            <person name="Ruckert C."/>
            <person name="Uria A.R."/>
            <person name="Helf M.J."/>
            <person name="Takada K."/>
            <person name="Gernert C."/>
            <person name="Steffens U.A."/>
            <person name="Heycke N."/>
            <person name="Schmitt S."/>
            <person name="Rinke C."/>
            <person name="Helfrich E.J."/>
            <person name="Brachmann A.O."/>
            <person name="Gurgui C."/>
            <person name="Wakimoto T."/>
            <person name="Kracht M."/>
            <person name="Crusemann M."/>
            <person name="Hentschel U."/>
            <person name="Abe I."/>
            <person name="Matsunaga S."/>
            <person name="Kalinowski J."/>
            <person name="Takeyama H."/>
            <person name="Piel J."/>
        </authorList>
    </citation>
    <scope>NUCLEOTIDE SEQUENCE [LARGE SCALE GENOMIC DNA]</scope>
    <source>
        <strain evidence="9">TSY1</strain>
    </source>
</reference>
<dbReference type="InterPro" id="IPR001663">
    <property type="entry name" value="Rng_hydr_dOase-A"/>
</dbReference>
<dbReference type="Gene3D" id="3.90.380.10">
    <property type="entry name" value="Naphthalene 1,2-dioxygenase Alpha Subunit, Chain A, domain 1"/>
    <property type="match status" value="1"/>
</dbReference>
<dbReference type="GO" id="GO:0005506">
    <property type="term" value="F:iron ion binding"/>
    <property type="evidence" value="ECO:0007669"/>
    <property type="project" value="InterPro"/>
</dbReference>
<keyword evidence="2" id="KW-0001">2Fe-2S</keyword>
<dbReference type="SUPFAM" id="SSF50022">
    <property type="entry name" value="ISP domain"/>
    <property type="match status" value="1"/>
</dbReference>
<dbReference type="AlphaFoldDB" id="W4LKD0"/>
<organism evidence="8 9">
    <name type="scientific">Entotheonella factor</name>
    <dbReference type="NCBI Taxonomy" id="1429438"/>
    <lineage>
        <taxon>Bacteria</taxon>
        <taxon>Pseudomonadati</taxon>
        <taxon>Nitrospinota/Tectimicrobiota group</taxon>
        <taxon>Candidatus Tectimicrobiota</taxon>
        <taxon>Candidatus Entotheonellia</taxon>
        <taxon>Candidatus Entotheonellales</taxon>
        <taxon>Candidatus Entotheonellaceae</taxon>
        <taxon>Candidatus Entotheonella</taxon>
    </lineage>
</organism>
<accession>W4LKD0</accession>
<dbReference type="GO" id="GO:0051537">
    <property type="term" value="F:2 iron, 2 sulfur cluster binding"/>
    <property type="evidence" value="ECO:0007669"/>
    <property type="project" value="UniProtKB-KW"/>
</dbReference>
<dbReference type="EMBL" id="AZHW01000562">
    <property type="protein sequence ID" value="ETW98359.1"/>
    <property type="molecule type" value="Genomic_DNA"/>
</dbReference>
<dbReference type="GO" id="GO:0016491">
    <property type="term" value="F:oxidoreductase activity"/>
    <property type="evidence" value="ECO:0007669"/>
    <property type="project" value="UniProtKB-KW"/>
</dbReference>
<evidence type="ECO:0000256" key="5">
    <source>
        <dbReference type="ARBA" id="ARBA00023004"/>
    </source>
</evidence>
<keyword evidence="6" id="KW-0411">Iron-sulfur</keyword>
<evidence type="ECO:0000313" key="9">
    <source>
        <dbReference type="Proteomes" id="UP000019141"/>
    </source>
</evidence>
<protein>
    <recommendedName>
        <fullName evidence="7">Rieske domain-containing protein</fullName>
    </recommendedName>
</protein>
<dbReference type="PANTHER" id="PTHR43756">
    <property type="entry name" value="CHOLINE MONOOXYGENASE, CHLOROPLASTIC"/>
    <property type="match status" value="1"/>
</dbReference>
<dbReference type="PROSITE" id="PS51296">
    <property type="entry name" value="RIESKE"/>
    <property type="match status" value="1"/>
</dbReference>
<feature type="domain" description="Rieske" evidence="7">
    <location>
        <begin position="42"/>
        <end position="155"/>
    </location>
</feature>
<dbReference type="InterPro" id="IPR015879">
    <property type="entry name" value="Ring_hydroxy_dOase_asu_C_dom"/>
</dbReference>